<name>A0A2J4PJM2_9ENTR</name>
<comment type="caution">
    <text evidence="1">The sequence shown here is derived from an EMBL/GenBank/DDBJ whole genome shotgun (WGS) entry which is preliminary data.</text>
</comment>
<dbReference type="RefSeq" id="WP_032721390.1">
    <property type="nucleotide sequence ID" value="NZ_CABGLF010000022.1"/>
</dbReference>
<sequence>MRRNIILSVIFLLTIVGCRGPSIDANDDMGNIFYGQEPPPSYGIVTGVNYITIQNDTGYNTVGTVSGGALGGITGHTLTGQRQAIVGVAAAGVLAGQAIQRRLARSQLVELFIRPTDGRDFVIVQPTRGTPFFVGQKVKVAYRRGNIVILPG</sequence>
<organism evidence="1">
    <name type="scientific">Klebsiella michiganensis</name>
    <dbReference type="NCBI Taxonomy" id="1134687"/>
    <lineage>
        <taxon>Bacteria</taxon>
        <taxon>Pseudomonadati</taxon>
        <taxon>Pseudomonadota</taxon>
        <taxon>Gammaproteobacteria</taxon>
        <taxon>Enterobacterales</taxon>
        <taxon>Enterobacteriaceae</taxon>
        <taxon>Klebsiella/Raoultella group</taxon>
        <taxon>Klebsiella</taxon>
    </lineage>
</organism>
<protein>
    <recommendedName>
        <fullName evidence="2">Glycine zipper 2TM domain-containing protein</fullName>
    </recommendedName>
</protein>
<reference evidence="1" key="2">
    <citation type="submission" date="2018-01" db="EMBL/GenBank/DDBJ databases">
        <title>Genomic study of Klebsiella pneumoniae.</title>
        <authorList>
            <person name="Yang Y."/>
            <person name="Bicalho R."/>
        </authorList>
    </citation>
    <scope>NUCLEOTIDE SEQUENCE [LARGE SCALE GENOMIC DNA]</scope>
    <source>
        <strain evidence="1">A11</strain>
    </source>
</reference>
<evidence type="ECO:0000313" key="1">
    <source>
        <dbReference type="EMBL" id="PLL19021.1"/>
    </source>
</evidence>
<dbReference type="AlphaFoldDB" id="A0A2J4PJM2"/>
<dbReference type="PROSITE" id="PS51257">
    <property type="entry name" value="PROKAR_LIPOPROTEIN"/>
    <property type="match status" value="1"/>
</dbReference>
<accession>A0A2J4PJM2</accession>
<proteinExistence type="predicted"/>
<dbReference type="Proteomes" id="UP000234505">
    <property type="component" value="Unassembled WGS sequence"/>
</dbReference>
<reference evidence="1" key="1">
    <citation type="submission" date="2017-11" db="EMBL/GenBank/DDBJ databases">
        <authorList>
            <person name="Han C.G."/>
        </authorList>
    </citation>
    <scope>NUCLEOTIDE SEQUENCE [LARGE SCALE GENOMIC DNA]</scope>
    <source>
        <strain evidence="1">A11</strain>
    </source>
</reference>
<evidence type="ECO:0008006" key="2">
    <source>
        <dbReference type="Google" id="ProtNLM"/>
    </source>
</evidence>
<gene>
    <name evidence="1" type="ORF">CWN50_32465</name>
</gene>
<dbReference type="EMBL" id="PIDS01001831">
    <property type="protein sequence ID" value="PLL19021.1"/>
    <property type="molecule type" value="Genomic_DNA"/>
</dbReference>